<dbReference type="EMBL" id="LR796401">
    <property type="protein sequence ID" value="CAB4141774.1"/>
    <property type="molecule type" value="Genomic_DNA"/>
</dbReference>
<proteinExistence type="predicted"/>
<protein>
    <submittedName>
        <fullName evidence="1">Uncharacterized protein</fullName>
    </submittedName>
</protein>
<reference evidence="1" key="1">
    <citation type="submission" date="2020-04" db="EMBL/GenBank/DDBJ databases">
        <authorList>
            <person name="Chiriac C."/>
            <person name="Salcher M."/>
            <person name="Ghai R."/>
            <person name="Kavagutti S V."/>
        </authorList>
    </citation>
    <scope>NUCLEOTIDE SEQUENCE</scope>
</reference>
<organism evidence="1">
    <name type="scientific">uncultured Caudovirales phage</name>
    <dbReference type="NCBI Taxonomy" id="2100421"/>
    <lineage>
        <taxon>Viruses</taxon>
        <taxon>Duplodnaviria</taxon>
        <taxon>Heunggongvirae</taxon>
        <taxon>Uroviricota</taxon>
        <taxon>Caudoviricetes</taxon>
        <taxon>Peduoviridae</taxon>
        <taxon>Maltschvirus</taxon>
        <taxon>Maltschvirus maltsch</taxon>
    </lineage>
</organism>
<name>A0A6J5M4P6_9CAUD</name>
<sequence length="93" mass="10240">MDKGANALYDSECKLADAEAAYDRAVSLAFINNSGTVADRQAVAKLQSVDEKLKADLARAEYNRVKTKMRALSDQATMMAVISKNVELQWRNA</sequence>
<gene>
    <name evidence="1" type="ORF">UFOVP419_4</name>
</gene>
<evidence type="ECO:0000313" key="1">
    <source>
        <dbReference type="EMBL" id="CAB4141774.1"/>
    </source>
</evidence>
<accession>A0A6J5M4P6</accession>